<evidence type="ECO:0000259" key="13">
    <source>
        <dbReference type="PROSITE" id="PS51098"/>
    </source>
</evidence>
<feature type="transmembrane region" description="Helical" evidence="12">
    <location>
        <begin position="156"/>
        <end position="178"/>
    </location>
</feature>
<dbReference type="Pfam" id="PF00367">
    <property type="entry name" value="PTS_EIIB"/>
    <property type="match status" value="1"/>
</dbReference>
<dbReference type="GO" id="GO:0009401">
    <property type="term" value="P:phosphoenolpyruvate-dependent sugar phosphotransferase system"/>
    <property type="evidence" value="ECO:0007669"/>
    <property type="project" value="UniProtKB-KW"/>
</dbReference>
<dbReference type="Gene3D" id="3.30.1360.60">
    <property type="entry name" value="Glucose permease domain IIB"/>
    <property type="match status" value="1"/>
</dbReference>
<dbReference type="KEGG" id="cmav:ABHF33_15045"/>
<keyword evidence="2" id="KW-0813">Transport</keyword>
<dbReference type="PROSITE" id="PS51103">
    <property type="entry name" value="PTS_EIIC_TYPE_1"/>
    <property type="match status" value="1"/>
</dbReference>
<keyword evidence="8" id="KW-0418">Kinase</keyword>
<dbReference type="PROSITE" id="PS01035">
    <property type="entry name" value="PTS_EIIB_TYPE_1_CYS"/>
    <property type="match status" value="1"/>
</dbReference>
<feature type="transmembrane region" description="Helical" evidence="12">
    <location>
        <begin position="12"/>
        <end position="34"/>
    </location>
</feature>
<dbReference type="GO" id="GO:0103111">
    <property type="term" value="F:protein-N(pi)-phosphohistidine--N-acetyl-D-glucosamine phosphotransferase activity"/>
    <property type="evidence" value="ECO:0007669"/>
    <property type="project" value="UniProtKB-EC"/>
</dbReference>
<feature type="transmembrane region" description="Helical" evidence="12">
    <location>
        <begin position="82"/>
        <end position="103"/>
    </location>
</feature>
<feature type="transmembrane region" description="Helical" evidence="12">
    <location>
        <begin position="115"/>
        <end position="135"/>
    </location>
</feature>
<dbReference type="NCBIfam" id="TIGR01998">
    <property type="entry name" value="PTS-II-BC-nag"/>
    <property type="match status" value="1"/>
</dbReference>
<dbReference type="PANTHER" id="PTHR30009">
    <property type="entry name" value="CYTOCHROME C-TYPE SYNTHESIS PROTEIN AND PTS TRANSMEMBRANE COMPONENT"/>
    <property type="match status" value="1"/>
</dbReference>
<proteinExistence type="predicted"/>
<accession>A0AAU7F8G9</accession>
<dbReference type="GO" id="GO:0015764">
    <property type="term" value="P:N-acetylglucosamine transport"/>
    <property type="evidence" value="ECO:0007669"/>
    <property type="project" value="TreeGrafter"/>
</dbReference>
<dbReference type="InterPro" id="IPR003352">
    <property type="entry name" value="PTS_EIIC"/>
</dbReference>
<dbReference type="SUPFAM" id="SSF55604">
    <property type="entry name" value="Glucose permease domain IIB"/>
    <property type="match status" value="1"/>
</dbReference>
<evidence type="ECO:0000256" key="8">
    <source>
        <dbReference type="ARBA" id="ARBA00022777"/>
    </source>
</evidence>
<dbReference type="PROSITE" id="PS51098">
    <property type="entry name" value="PTS_EIIB_TYPE_1"/>
    <property type="match status" value="1"/>
</dbReference>
<feature type="domain" description="PTS EIIB type-1" evidence="13">
    <location>
        <begin position="415"/>
        <end position="497"/>
    </location>
</feature>
<dbReference type="InterPro" id="IPR010974">
    <property type="entry name" value="PTS_IIBC_nag"/>
</dbReference>
<dbReference type="GO" id="GO:0016301">
    <property type="term" value="F:kinase activity"/>
    <property type="evidence" value="ECO:0007669"/>
    <property type="project" value="UniProtKB-KW"/>
</dbReference>
<evidence type="ECO:0000256" key="7">
    <source>
        <dbReference type="ARBA" id="ARBA00022692"/>
    </source>
</evidence>
<evidence type="ECO:0000259" key="14">
    <source>
        <dbReference type="PROSITE" id="PS51103"/>
    </source>
</evidence>
<feature type="domain" description="PTS EIIC type-1" evidence="14">
    <location>
        <begin position="1"/>
        <end position="394"/>
    </location>
</feature>
<evidence type="ECO:0000256" key="6">
    <source>
        <dbReference type="ARBA" id="ARBA00022683"/>
    </source>
</evidence>
<feature type="transmembrane region" description="Helical" evidence="12">
    <location>
        <begin position="252"/>
        <end position="273"/>
    </location>
</feature>
<reference evidence="15" key="1">
    <citation type="submission" date="2024-05" db="EMBL/GenBank/DDBJ databases">
        <authorList>
            <person name="Yang L."/>
            <person name="Pan L."/>
        </authorList>
    </citation>
    <scope>NUCLEOTIDE SEQUENCE</scope>
    <source>
        <strain evidence="15">FCG-7</strain>
    </source>
</reference>
<keyword evidence="7 12" id="KW-0812">Transmembrane</keyword>
<comment type="subcellular location">
    <subcellularLocation>
        <location evidence="1">Cell membrane</location>
        <topology evidence="1">Multi-pass membrane protein</topology>
    </subcellularLocation>
</comment>
<evidence type="ECO:0000256" key="3">
    <source>
        <dbReference type="ARBA" id="ARBA00022475"/>
    </source>
</evidence>
<keyword evidence="6" id="KW-0598">Phosphotransferase system</keyword>
<feature type="transmembrane region" description="Helical" evidence="12">
    <location>
        <begin position="46"/>
        <end position="70"/>
    </location>
</feature>
<evidence type="ECO:0000256" key="4">
    <source>
        <dbReference type="ARBA" id="ARBA00022597"/>
    </source>
</evidence>
<dbReference type="InterPro" id="IPR050429">
    <property type="entry name" value="PTS_Glucose_EIICBA"/>
</dbReference>
<dbReference type="InterPro" id="IPR013013">
    <property type="entry name" value="PTS_EIIC_1"/>
</dbReference>
<evidence type="ECO:0000256" key="9">
    <source>
        <dbReference type="ARBA" id="ARBA00022989"/>
    </source>
</evidence>
<dbReference type="RefSeq" id="WP_348944710.1">
    <property type="nucleotide sequence ID" value="NZ_CP157355.1"/>
</dbReference>
<feature type="transmembrane region" description="Helical" evidence="12">
    <location>
        <begin position="358"/>
        <end position="378"/>
    </location>
</feature>
<dbReference type="GO" id="GO:0090563">
    <property type="term" value="F:protein-phosphocysteine-sugar phosphotransferase activity"/>
    <property type="evidence" value="ECO:0007669"/>
    <property type="project" value="TreeGrafter"/>
</dbReference>
<dbReference type="GO" id="GO:0008982">
    <property type="term" value="F:protein-N(PI)-phosphohistidine-sugar phosphotransferase activity"/>
    <property type="evidence" value="ECO:0007669"/>
    <property type="project" value="InterPro"/>
</dbReference>
<feature type="active site" description="Phosphocysteine intermediate; for EIIB activity" evidence="11">
    <location>
        <position position="437"/>
    </location>
</feature>
<dbReference type="EC" id="2.7.1.193" evidence="15"/>
<evidence type="ECO:0000256" key="11">
    <source>
        <dbReference type="PROSITE-ProRule" id="PRU00421"/>
    </source>
</evidence>
<organism evidence="15">
    <name type="scientific">Chitinibacter mangrovi</name>
    <dbReference type="NCBI Taxonomy" id="3153927"/>
    <lineage>
        <taxon>Bacteria</taxon>
        <taxon>Pseudomonadati</taxon>
        <taxon>Pseudomonadota</taxon>
        <taxon>Betaproteobacteria</taxon>
        <taxon>Neisseriales</taxon>
        <taxon>Chitinibacteraceae</taxon>
        <taxon>Chitinibacter</taxon>
    </lineage>
</organism>
<dbReference type="InterPro" id="IPR018113">
    <property type="entry name" value="PTrfase_EIIB_Cys"/>
</dbReference>
<keyword evidence="10 12" id="KW-0472">Membrane</keyword>
<dbReference type="AlphaFoldDB" id="A0AAU7F8G9"/>
<keyword evidence="9 12" id="KW-1133">Transmembrane helix</keyword>
<evidence type="ECO:0000256" key="10">
    <source>
        <dbReference type="ARBA" id="ARBA00023136"/>
    </source>
</evidence>
<protein>
    <submittedName>
        <fullName evidence="15">N-acetylglucosamine-specific PTS transporter subunit IIBC</fullName>
        <ecNumber evidence="15">2.7.1.193</ecNumber>
    </submittedName>
</protein>
<evidence type="ECO:0000256" key="2">
    <source>
        <dbReference type="ARBA" id="ARBA00022448"/>
    </source>
</evidence>
<dbReference type="CDD" id="cd00212">
    <property type="entry name" value="PTS_IIB_glc"/>
    <property type="match status" value="1"/>
</dbReference>
<dbReference type="Pfam" id="PF02378">
    <property type="entry name" value="PTS_EIIC"/>
    <property type="match status" value="1"/>
</dbReference>
<dbReference type="EMBL" id="CP157355">
    <property type="protein sequence ID" value="XBM00355.1"/>
    <property type="molecule type" value="Genomic_DNA"/>
</dbReference>
<sequence>MNILGYLQKIGRSLMVPVAVLPAAAIMLGVGYWLDPAGWGSNSQLAAFLVKAGAAIIDKMPILFAVGVAYGMSKDKDGAAALAGLVGYLVVTTLLSPGAVAQIEGIKPEDVPKAFGKIENAFVGILAGVIAGEVYNKFSQVELHKALAFFSGRRCVPIVTSVVMIVVSFILMAVWPVIYNALVNFGMAIKDLGSVGAGIYAFFNRLLIPVGLHHALNSVFWFDVAGINDIPNFLGGAKSLAEGKAVAGVTGMYQAGFFPVMMFGLPGAALAIYHTAKPANKAAVASIMGAAAVTSFVTGVTEPLEFSFMFVAPLLYVLHAFLTGVSVFLAAQMQWISGFAFSGGFIDMFLSSQNPLAVKWYMLIVQGLVFFAIYYFVFRAAITALNLKTPGREDEVAGDAAAAAPAVSAAAGDVAQLGAAYVNVVGGAANITNIDACITRLRLSVNDADLVDEAAAKRLGASGVIKLNKQSVQIIVGPKAELIADQLRANVGVAAKK</sequence>
<dbReference type="InterPro" id="IPR036878">
    <property type="entry name" value="Glu_permease_IIB"/>
</dbReference>
<dbReference type="GO" id="GO:0019866">
    <property type="term" value="C:organelle inner membrane"/>
    <property type="evidence" value="ECO:0007669"/>
    <property type="project" value="InterPro"/>
</dbReference>
<feature type="transmembrane region" description="Helical" evidence="12">
    <location>
        <begin position="306"/>
        <end position="328"/>
    </location>
</feature>
<evidence type="ECO:0000256" key="5">
    <source>
        <dbReference type="ARBA" id="ARBA00022679"/>
    </source>
</evidence>
<dbReference type="NCBIfam" id="TIGR00826">
    <property type="entry name" value="EIIB_glc"/>
    <property type="match status" value="1"/>
</dbReference>
<gene>
    <name evidence="15" type="primary">nagE</name>
    <name evidence="15" type="ORF">ABHF33_15045</name>
</gene>
<evidence type="ECO:0000256" key="12">
    <source>
        <dbReference type="SAM" id="Phobius"/>
    </source>
</evidence>
<dbReference type="InterPro" id="IPR001996">
    <property type="entry name" value="PTS_IIB_1"/>
</dbReference>
<keyword evidence="5 15" id="KW-0808">Transferase</keyword>
<keyword evidence="3" id="KW-1003">Cell membrane</keyword>
<name>A0AAU7F8G9_9NEIS</name>
<dbReference type="GO" id="GO:0015572">
    <property type="term" value="F:N-acetylglucosamine transmembrane transporter activity"/>
    <property type="evidence" value="ECO:0007669"/>
    <property type="project" value="InterPro"/>
</dbReference>
<evidence type="ECO:0000313" key="15">
    <source>
        <dbReference type="EMBL" id="XBM00355.1"/>
    </source>
</evidence>
<dbReference type="PANTHER" id="PTHR30009:SF4">
    <property type="entry name" value="PTS SYSTEM N-ACETYLGLUCOSAMINE-SPECIFIC EIICBA COMPONENT"/>
    <property type="match status" value="1"/>
</dbReference>
<evidence type="ECO:0000256" key="1">
    <source>
        <dbReference type="ARBA" id="ARBA00004651"/>
    </source>
</evidence>
<dbReference type="GO" id="GO:0005886">
    <property type="term" value="C:plasma membrane"/>
    <property type="evidence" value="ECO:0007669"/>
    <property type="project" value="UniProtKB-SubCell"/>
</dbReference>
<keyword evidence="4" id="KW-0762">Sugar transport</keyword>